<dbReference type="SUPFAM" id="SSF81383">
    <property type="entry name" value="F-box domain"/>
    <property type="match status" value="1"/>
</dbReference>
<dbReference type="AlphaFoldDB" id="A0A7S3DAE3"/>
<accession>A0A7S3DAE3</accession>
<dbReference type="PANTHER" id="PTHR46093:SF18">
    <property type="entry name" value="FIBRONECTIN TYPE-III DOMAIN-CONTAINING PROTEIN"/>
    <property type="match status" value="1"/>
</dbReference>
<keyword evidence="1" id="KW-0880">Kelch repeat</keyword>
<reference evidence="4" key="1">
    <citation type="submission" date="2021-01" db="EMBL/GenBank/DDBJ databases">
        <authorList>
            <person name="Corre E."/>
            <person name="Pelletier E."/>
            <person name="Niang G."/>
            <person name="Scheremetjew M."/>
            <person name="Finn R."/>
            <person name="Kale V."/>
            <person name="Holt S."/>
            <person name="Cochrane G."/>
            <person name="Meng A."/>
            <person name="Brown T."/>
            <person name="Cohen L."/>
        </authorList>
    </citation>
    <scope>NUCLEOTIDE SEQUENCE</scope>
    <source>
        <strain evidence="4">NIES-2562</strain>
    </source>
</reference>
<evidence type="ECO:0000256" key="1">
    <source>
        <dbReference type="ARBA" id="ARBA00022441"/>
    </source>
</evidence>
<protein>
    <recommendedName>
        <fullName evidence="3">F-box domain-containing protein</fullName>
    </recommendedName>
</protein>
<evidence type="ECO:0000259" key="3">
    <source>
        <dbReference type="PROSITE" id="PS50181"/>
    </source>
</evidence>
<keyword evidence="2" id="KW-0677">Repeat</keyword>
<dbReference type="EMBL" id="HBIB01021377">
    <property type="protein sequence ID" value="CAE0251649.1"/>
    <property type="molecule type" value="Transcribed_RNA"/>
</dbReference>
<dbReference type="SUPFAM" id="SSF117281">
    <property type="entry name" value="Kelch motif"/>
    <property type="match status" value="1"/>
</dbReference>
<evidence type="ECO:0000313" key="4">
    <source>
        <dbReference type="EMBL" id="CAE0251649.1"/>
    </source>
</evidence>
<organism evidence="4">
    <name type="scientific">Palpitomonas bilix</name>
    <dbReference type="NCBI Taxonomy" id="652834"/>
    <lineage>
        <taxon>Eukaryota</taxon>
        <taxon>Eukaryota incertae sedis</taxon>
    </lineage>
</organism>
<dbReference type="PROSITE" id="PS50181">
    <property type="entry name" value="FBOX"/>
    <property type="match status" value="1"/>
</dbReference>
<name>A0A7S3DAE3_9EUKA</name>
<dbReference type="PANTHER" id="PTHR46093">
    <property type="entry name" value="ACYL-COA-BINDING DOMAIN-CONTAINING PROTEIN 5"/>
    <property type="match status" value="1"/>
</dbReference>
<sequence>MELASCPSDVLEVICRFLDPPSLVNLLVSSKSLHSELSNNRFWVGAAASWHSRYFGSPPLVEFLEDLPETILNQAPSFASLHECLESSVSLSSAVMLPLKMGVLEEGKCNRENDADGNLASESPSTCILARSSPSTFGEVVFGGMSVRADPAEANPCYLFIPKERLWVPLRMCGEAVSTIICSSIGCVGTNEYVTCSGLDYHNRFYDDASIMNVEAHLKATGEKCLELKEGTTSADYDFTATFSPFSCDVHYVQHADDRLTARWGHTAVSARERFIVYFGGSMPGATFHDVIIYDHKRRLFMRLKTDREEDIRESGSSIQYGDRVHPSGRSGHSAFCLRDHLIIFGGNDVVKAFRETWVLNLAPAFDLLEKPDEQIFEGDTPVVINSRQFRRKLEALHLPWRLSPRAIDHPSARIGAVVTVLDQDSALIGFGRNVYDEIYFDDMFIAKLDYTGEVEWKE</sequence>
<gene>
    <name evidence="4" type="ORF">PBIL07802_LOCUS13873</name>
</gene>
<proteinExistence type="predicted"/>
<dbReference type="InterPro" id="IPR001810">
    <property type="entry name" value="F-box_dom"/>
</dbReference>
<evidence type="ECO:0000256" key="2">
    <source>
        <dbReference type="ARBA" id="ARBA00022737"/>
    </source>
</evidence>
<dbReference type="InterPro" id="IPR036047">
    <property type="entry name" value="F-box-like_dom_sf"/>
</dbReference>
<feature type="domain" description="F-box" evidence="3">
    <location>
        <begin position="1"/>
        <end position="46"/>
    </location>
</feature>
<dbReference type="InterPro" id="IPR015915">
    <property type="entry name" value="Kelch-typ_b-propeller"/>
</dbReference>
<dbReference type="Gene3D" id="2.120.10.80">
    <property type="entry name" value="Kelch-type beta propeller"/>
    <property type="match status" value="1"/>
</dbReference>